<dbReference type="AlphaFoldDB" id="A0AA39MQU3"/>
<dbReference type="EMBL" id="JAUEPS010000057">
    <property type="protein sequence ID" value="KAK0443686.1"/>
    <property type="molecule type" value="Genomic_DNA"/>
</dbReference>
<gene>
    <name evidence="2" type="ORF">EV420DRAFT_1649147</name>
</gene>
<evidence type="ECO:0008006" key="4">
    <source>
        <dbReference type="Google" id="ProtNLM"/>
    </source>
</evidence>
<keyword evidence="1" id="KW-0732">Signal</keyword>
<evidence type="ECO:0000313" key="2">
    <source>
        <dbReference type="EMBL" id="KAK0443686.1"/>
    </source>
</evidence>
<comment type="caution">
    <text evidence="2">The sequence shown here is derived from an EMBL/GenBank/DDBJ whole genome shotgun (WGS) entry which is preliminary data.</text>
</comment>
<protein>
    <recommendedName>
        <fullName evidence="4">Ricin B lectin domain-containing protein</fullName>
    </recommendedName>
</protein>
<dbReference type="Proteomes" id="UP001175211">
    <property type="component" value="Unassembled WGS sequence"/>
</dbReference>
<dbReference type="GeneID" id="85361812"/>
<reference evidence="2" key="1">
    <citation type="submission" date="2023-06" db="EMBL/GenBank/DDBJ databases">
        <authorList>
            <consortium name="Lawrence Berkeley National Laboratory"/>
            <person name="Ahrendt S."/>
            <person name="Sahu N."/>
            <person name="Indic B."/>
            <person name="Wong-Bajracharya J."/>
            <person name="Merenyi Z."/>
            <person name="Ke H.-M."/>
            <person name="Monk M."/>
            <person name="Kocsube S."/>
            <person name="Drula E."/>
            <person name="Lipzen A."/>
            <person name="Balint B."/>
            <person name="Henrissat B."/>
            <person name="Andreopoulos B."/>
            <person name="Martin F.M."/>
            <person name="Harder C.B."/>
            <person name="Rigling D."/>
            <person name="Ford K.L."/>
            <person name="Foster G.D."/>
            <person name="Pangilinan J."/>
            <person name="Papanicolaou A."/>
            <person name="Barry K."/>
            <person name="LaButti K."/>
            <person name="Viragh M."/>
            <person name="Koriabine M."/>
            <person name="Yan M."/>
            <person name="Riley R."/>
            <person name="Champramary S."/>
            <person name="Plett K.L."/>
            <person name="Tsai I.J."/>
            <person name="Slot J."/>
            <person name="Sipos G."/>
            <person name="Plett J."/>
            <person name="Nagy L.G."/>
            <person name="Grigoriev I.V."/>
        </authorList>
    </citation>
    <scope>NUCLEOTIDE SEQUENCE</scope>
    <source>
        <strain evidence="2">CCBAS 213</strain>
    </source>
</reference>
<proteinExistence type="predicted"/>
<feature type="chain" id="PRO_5041237180" description="Ricin B lectin domain-containing protein" evidence="1">
    <location>
        <begin position="19"/>
        <end position="180"/>
    </location>
</feature>
<accession>A0AA39MQU3</accession>
<organism evidence="2 3">
    <name type="scientific">Armillaria tabescens</name>
    <name type="common">Ringless honey mushroom</name>
    <name type="synonym">Agaricus tabescens</name>
    <dbReference type="NCBI Taxonomy" id="1929756"/>
    <lineage>
        <taxon>Eukaryota</taxon>
        <taxon>Fungi</taxon>
        <taxon>Dikarya</taxon>
        <taxon>Basidiomycota</taxon>
        <taxon>Agaricomycotina</taxon>
        <taxon>Agaricomycetes</taxon>
        <taxon>Agaricomycetidae</taxon>
        <taxon>Agaricales</taxon>
        <taxon>Marasmiineae</taxon>
        <taxon>Physalacriaceae</taxon>
        <taxon>Desarmillaria</taxon>
    </lineage>
</organism>
<feature type="signal peptide" evidence="1">
    <location>
        <begin position="1"/>
        <end position="18"/>
    </location>
</feature>
<keyword evidence="3" id="KW-1185">Reference proteome</keyword>
<sequence length="180" mass="19028">MFSSIIFFSSLLFTAATAAPLEARSTCNPDFEGAILTVSSYTGKPYGRLSWSSNPAVGAPVVASTAASRWYVQQNGDYNPATYTFKNIDNLLFDVELKDEGLIMDNIDWSGANVNQKWKVECGSCATDIAHQLGIVASGCTISPAAPSASGKCVTQNGFGQQLDLVACPAGGLGNFYFSV</sequence>
<name>A0AA39MQU3_ARMTA</name>
<evidence type="ECO:0000256" key="1">
    <source>
        <dbReference type="SAM" id="SignalP"/>
    </source>
</evidence>
<dbReference type="RefSeq" id="XP_060324811.1">
    <property type="nucleotide sequence ID" value="XM_060478264.1"/>
</dbReference>
<evidence type="ECO:0000313" key="3">
    <source>
        <dbReference type="Proteomes" id="UP001175211"/>
    </source>
</evidence>